<feature type="compositionally biased region" description="Low complexity" evidence="2">
    <location>
        <begin position="930"/>
        <end position="950"/>
    </location>
</feature>
<protein>
    <submittedName>
        <fullName evidence="3">Uncharacterized protein</fullName>
    </submittedName>
</protein>
<evidence type="ECO:0000313" key="4">
    <source>
        <dbReference type="Proteomes" id="UP000256970"/>
    </source>
</evidence>
<feature type="region of interest" description="Disordered" evidence="2">
    <location>
        <begin position="363"/>
        <end position="402"/>
    </location>
</feature>
<feature type="region of interest" description="Disordered" evidence="2">
    <location>
        <begin position="541"/>
        <end position="581"/>
    </location>
</feature>
<dbReference type="AlphaFoldDB" id="A0A383WK24"/>
<feature type="compositionally biased region" description="Low complexity" evidence="2">
    <location>
        <begin position="363"/>
        <end position="380"/>
    </location>
</feature>
<dbReference type="Proteomes" id="UP000256970">
    <property type="component" value="Unassembled WGS sequence"/>
</dbReference>
<feature type="compositionally biased region" description="Polar residues" evidence="2">
    <location>
        <begin position="381"/>
        <end position="392"/>
    </location>
</feature>
<feature type="region of interest" description="Disordered" evidence="2">
    <location>
        <begin position="648"/>
        <end position="672"/>
    </location>
</feature>
<feature type="region of interest" description="Disordered" evidence="2">
    <location>
        <begin position="915"/>
        <end position="958"/>
    </location>
</feature>
<gene>
    <name evidence="3" type="ORF">BQ4739_LOCUS18144</name>
</gene>
<name>A0A383WK24_TETOB</name>
<keyword evidence="4" id="KW-1185">Reference proteome</keyword>
<dbReference type="EMBL" id="FNXT01001295">
    <property type="protein sequence ID" value="SZX77805.1"/>
    <property type="molecule type" value="Genomic_DNA"/>
</dbReference>
<evidence type="ECO:0000256" key="2">
    <source>
        <dbReference type="SAM" id="MobiDB-lite"/>
    </source>
</evidence>
<evidence type="ECO:0000313" key="3">
    <source>
        <dbReference type="EMBL" id="SZX77805.1"/>
    </source>
</evidence>
<feature type="compositionally biased region" description="Low complexity" evidence="2">
    <location>
        <begin position="567"/>
        <end position="579"/>
    </location>
</feature>
<organism evidence="3 4">
    <name type="scientific">Tetradesmus obliquus</name>
    <name type="common">Green alga</name>
    <name type="synonym">Acutodesmus obliquus</name>
    <dbReference type="NCBI Taxonomy" id="3088"/>
    <lineage>
        <taxon>Eukaryota</taxon>
        <taxon>Viridiplantae</taxon>
        <taxon>Chlorophyta</taxon>
        <taxon>core chlorophytes</taxon>
        <taxon>Chlorophyceae</taxon>
        <taxon>CS clade</taxon>
        <taxon>Sphaeropleales</taxon>
        <taxon>Scenedesmaceae</taxon>
        <taxon>Tetradesmus</taxon>
    </lineage>
</organism>
<sequence length="958" mass="97344">MAVQSVALLPKHEDTYRSHGIVRYSCKEYRCSRTCTGAAHAAQLVLSTNRTSSSTVTILYGSFSVQGRLVDQATAVLEQLFSIQCCTAGQPATAAGQACWLASAGAWQLQEQDASPDSSFSFTPALNAATAASGQSNQCSSQPLQCQVCCVADIQQLLQSVAQQQPAADGLLLTLHPPAGTAFAGDLQLVLLPSQSAVSASQLEAQHSSNSSSSRSDIAAAKLLAAAGVQEWQLPQWALDSTLQLPHNLQRLMHSSSGHSSSVSLMLLLPSAKGAAAEQLAARMLQLASACVPQPPAPHAAATGGVSRASTAAAQRNPLADKLSQQVHQLQQQLDDAHTHYQQLLDQLVPAWRHDTGGLETAADAAAAASQQQHADTSTAGRQSRLSISRASDSGGGNAGAMPTHASLSAAAGVVIGLQGATRRLSMGGGAAGASEAQLASLNSQLAAARKEVKALQQQLAGLQAEAAAAAGHAAAREGALTAEIRRVGVKGTEALRAAAEDKAVLLGQFRALQDTLAELKAGHVGQLAAAQQQVSQLSERLSQQLQAPAGSHGSSASCKDSGIPGQQQQQQPRAQEQQVSASQQLLATQLAEVRAQSSALLQQKDARIAALQAQLADAQRQLQQAQLSAEAAGAAAASAGSAKAQQAAANAPGMRPASPAAVVPSQQGCSRPGSAVQPVSCCSPSGGQRRQQQQQQQRAWVGSGTACITQQHYRADLALAGALLEHSSSNISRCRSPDGGAAAAGRGSRPCSALGSSGAACSPGSMEQLKRQVEQQVELKLRQRAAALLTPVGAAAAAAAAAGTDSDYSAAATSASAADAAVLAQYACTLQEQLEGAKQELAAERRRAAALLCTARSVQRSQAAAANAFLAGAVSPASPSRPGSAAGWLGSAAAGSSISSRGLLHDGGLVQKAGVARPGSSARGAVHARPGSPQIGSSSGRGSSYRPASAPGERRLQ</sequence>
<reference evidence="3 4" key="1">
    <citation type="submission" date="2016-10" db="EMBL/GenBank/DDBJ databases">
        <authorList>
            <person name="Cai Z."/>
        </authorList>
    </citation>
    <scope>NUCLEOTIDE SEQUENCE [LARGE SCALE GENOMIC DNA]</scope>
</reference>
<accession>A0A383WK24</accession>
<keyword evidence="1" id="KW-0175">Coiled coil</keyword>
<proteinExistence type="predicted"/>
<feature type="coiled-coil region" evidence="1">
    <location>
        <begin position="432"/>
        <end position="473"/>
    </location>
</feature>
<feature type="region of interest" description="Disordered" evidence="2">
    <location>
        <begin position="295"/>
        <end position="326"/>
    </location>
</feature>
<feature type="coiled-coil region" evidence="1">
    <location>
        <begin position="602"/>
        <end position="636"/>
    </location>
</feature>
<evidence type="ECO:0000256" key="1">
    <source>
        <dbReference type="SAM" id="Coils"/>
    </source>
</evidence>